<name>A0AAJ0F4G1_9PEZI</name>
<feature type="compositionally biased region" description="Basic and acidic residues" evidence="1">
    <location>
        <begin position="32"/>
        <end position="44"/>
    </location>
</feature>
<evidence type="ECO:0000259" key="2">
    <source>
        <dbReference type="Pfam" id="PF04419"/>
    </source>
</evidence>
<evidence type="ECO:0000313" key="4">
    <source>
        <dbReference type="Proteomes" id="UP001239445"/>
    </source>
</evidence>
<keyword evidence="4" id="KW-1185">Reference proteome</keyword>
<feature type="compositionally biased region" description="Basic and acidic residues" evidence="1">
    <location>
        <begin position="1"/>
        <end position="15"/>
    </location>
</feature>
<evidence type="ECO:0000256" key="1">
    <source>
        <dbReference type="SAM" id="MobiDB-lite"/>
    </source>
</evidence>
<feature type="domain" description="Small EDRK-rich factor-like N-terminal" evidence="2">
    <location>
        <begin position="1"/>
        <end position="36"/>
    </location>
</feature>
<sequence length="67" mass="7214">MARGNQRDKAREANLKKQAAMKKANNKSGTEMAREKEAAAEKMRQKQAAADAKRAAEAEAAAKAKGK</sequence>
<organism evidence="3 4">
    <name type="scientific">Echria macrotheca</name>
    <dbReference type="NCBI Taxonomy" id="438768"/>
    <lineage>
        <taxon>Eukaryota</taxon>
        <taxon>Fungi</taxon>
        <taxon>Dikarya</taxon>
        <taxon>Ascomycota</taxon>
        <taxon>Pezizomycotina</taxon>
        <taxon>Sordariomycetes</taxon>
        <taxon>Sordariomycetidae</taxon>
        <taxon>Sordariales</taxon>
        <taxon>Schizotheciaceae</taxon>
        <taxon>Echria</taxon>
    </lineage>
</organism>
<dbReference type="Proteomes" id="UP001239445">
    <property type="component" value="Unassembled WGS sequence"/>
</dbReference>
<reference evidence="3" key="1">
    <citation type="submission" date="2023-06" db="EMBL/GenBank/DDBJ databases">
        <title>Genome-scale phylogeny and comparative genomics of the fungal order Sordariales.</title>
        <authorList>
            <consortium name="Lawrence Berkeley National Laboratory"/>
            <person name="Hensen N."/>
            <person name="Bonometti L."/>
            <person name="Westerberg I."/>
            <person name="Brannstrom I.O."/>
            <person name="Guillou S."/>
            <person name="Cros-Aarteil S."/>
            <person name="Calhoun S."/>
            <person name="Haridas S."/>
            <person name="Kuo A."/>
            <person name="Mondo S."/>
            <person name="Pangilinan J."/>
            <person name="Riley R."/>
            <person name="Labutti K."/>
            <person name="Andreopoulos B."/>
            <person name="Lipzen A."/>
            <person name="Chen C."/>
            <person name="Yanf M."/>
            <person name="Daum C."/>
            <person name="Ng V."/>
            <person name="Clum A."/>
            <person name="Steindorff A."/>
            <person name="Ohm R."/>
            <person name="Martin F."/>
            <person name="Silar P."/>
            <person name="Natvig D."/>
            <person name="Lalanne C."/>
            <person name="Gautier V."/>
            <person name="Ament-Velasquez S.L."/>
            <person name="Kruys A."/>
            <person name="Hutchinson M.I."/>
            <person name="Powell A.J."/>
            <person name="Barry K."/>
            <person name="Miller A.N."/>
            <person name="Grigoriev I.V."/>
            <person name="Debuchy R."/>
            <person name="Gladieux P."/>
            <person name="Thoren M.H."/>
            <person name="Johannesson H."/>
        </authorList>
    </citation>
    <scope>NUCLEOTIDE SEQUENCE</scope>
    <source>
        <strain evidence="3">PSN4</strain>
    </source>
</reference>
<proteinExistence type="predicted"/>
<feature type="region of interest" description="Disordered" evidence="1">
    <location>
        <begin position="1"/>
        <end position="67"/>
    </location>
</feature>
<feature type="compositionally biased region" description="Low complexity" evidence="1">
    <location>
        <begin position="16"/>
        <end position="27"/>
    </location>
</feature>
<gene>
    <name evidence="3" type="ORF">QBC47DRAFT_402985</name>
</gene>
<dbReference type="AlphaFoldDB" id="A0AAJ0F4G1"/>
<accession>A0AAJ0F4G1</accession>
<comment type="caution">
    <text evidence="3">The sequence shown here is derived from an EMBL/GenBank/DDBJ whole genome shotgun (WGS) entry which is preliminary data.</text>
</comment>
<feature type="compositionally biased region" description="Basic and acidic residues" evidence="1">
    <location>
        <begin position="51"/>
        <end position="67"/>
    </location>
</feature>
<protein>
    <recommendedName>
        <fullName evidence="2">Small EDRK-rich factor-like N-terminal domain-containing protein</fullName>
    </recommendedName>
</protein>
<dbReference type="Pfam" id="PF04419">
    <property type="entry name" value="SERF-like_N"/>
    <property type="match status" value="1"/>
</dbReference>
<evidence type="ECO:0000313" key="3">
    <source>
        <dbReference type="EMBL" id="KAK1754571.1"/>
    </source>
</evidence>
<dbReference type="InterPro" id="IPR007513">
    <property type="entry name" value="SERF-like_N"/>
</dbReference>
<dbReference type="EMBL" id="MU839835">
    <property type="protein sequence ID" value="KAK1754571.1"/>
    <property type="molecule type" value="Genomic_DNA"/>
</dbReference>